<dbReference type="KEGG" id="ehx:EMIHUDRAFT_367482"/>
<evidence type="ECO:0000313" key="3">
    <source>
        <dbReference type="EnsemblProtists" id="EOD24953"/>
    </source>
</evidence>
<evidence type="ECO:0000259" key="2">
    <source>
        <dbReference type="PROSITE" id="PS50280"/>
    </source>
</evidence>
<dbReference type="Pfam" id="PF00856">
    <property type="entry name" value="SET"/>
    <property type="match status" value="1"/>
</dbReference>
<dbReference type="PaxDb" id="2903-EOD24953"/>
<feature type="domain" description="SET" evidence="2">
    <location>
        <begin position="1"/>
        <end position="182"/>
    </location>
</feature>
<name>A0A0D3JN68_EMIH1</name>
<dbReference type="InterPro" id="IPR001214">
    <property type="entry name" value="SET_dom"/>
</dbReference>
<dbReference type="EnsemblProtists" id="EOD24953">
    <property type="protein sequence ID" value="EOD24953"/>
    <property type="gene ID" value="EMIHUDRAFT_367482"/>
</dbReference>
<dbReference type="InterPro" id="IPR050869">
    <property type="entry name" value="H3K4_H4K5_MeTrfase"/>
</dbReference>
<dbReference type="SUPFAM" id="SSF82199">
    <property type="entry name" value="SET domain"/>
    <property type="match status" value="1"/>
</dbReference>
<dbReference type="InterPro" id="IPR046341">
    <property type="entry name" value="SET_dom_sf"/>
</dbReference>
<protein>
    <recommendedName>
        <fullName evidence="2">SET domain-containing protein</fullName>
    </recommendedName>
</protein>
<keyword evidence="4" id="KW-1185">Reference proteome</keyword>
<evidence type="ECO:0000313" key="4">
    <source>
        <dbReference type="Proteomes" id="UP000013827"/>
    </source>
</evidence>
<reference evidence="3" key="2">
    <citation type="submission" date="2024-10" db="UniProtKB">
        <authorList>
            <consortium name="EnsemblProtists"/>
        </authorList>
    </citation>
    <scope>IDENTIFICATION</scope>
</reference>
<dbReference type="AlphaFoldDB" id="A0A0D3JN68"/>
<dbReference type="CDD" id="cd20071">
    <property type="entry name" value="SET_SMYD"/>
    <property type="match status" value="1"/>
</dbReference>
<dbReference type="STRING" id="2903.R1CPS8"/>
<dbReference type="SMART" id="SM00317">
    <property type="entry name" value="SET"/>
    <property type="match status" value="1"/>
</dbReference>
<organism evidence="3 4">
    <name type="scientific">Emiliania huxleyi (strain CCMP1516)</name>
    <dbReference type="NCBI Taxonomy" id="280463"/>
    <lineage>
        <taxon>Eukaryota</taxon>
        <taxon>Haptista</taxon>
        <taxon>Haptophyta</taxon>
        <taxon>Prymnesiophyceae</taxon>
        <taxon>Isochrysidales</taxon>
        <taxon>Noelaerhabdaceae</taxon>
        <taxon>Emiliania</taxon>
    </lineage>
</organism>
<dbReference type="PANTHER" id="PTHR12197">
    <property type="entry name" value="HISTONE-LYSINE N-METHYLTRANSFERASE SMYD"/>
    <property type="match status" value="1"/>
</dbReference>
<dbReference type="GeneID" id="17270499"/>
<dbReference type="HOGENOM" id="CLU_770354_0_0_1"/>
<accession>A0A0D3JN68</accession>
<dbReference type="Gene3D" id="2.170.270.10">
    <property type="entry name" value="SET domain"/>
    <property type="match status" value="1"/>
</dbReference>
<dbReference type="PROSITE" id="PS50280">
    <property type="entry name" value="SET"/>
    <property type="match status" value="1"/>
</dbReference>
<feature type="region of interest" description="Disordered" evidence="1">
    <location>
        <begin position="214"/>
        <end position="234"/>
    </location>
</feature>
<proteinExistence type="predicted"/>
<reference evidence="4" key="1">
    <citation type="journal article" date="2013" name="Nature">
        <title>Pan genome of the phytoplankton Emiliania underpins its global distribution.</title>
        <authorList>
            <person name="Read B.A."/>
            <person name="Kegel J."/>
            <person name="Klute M.J."/>
            <person name="Kuo A."/>
            <person name="Lefebvre S.C."/>
            <person name="Maumus F."/>
            <person name="Mayer C."/>
            <person name="Miller J."/>
            <person name="Monier A."/>
            <person name="Salamov A."/>
            <person name="Young J."/>
            <person name="Aguilar M."/>
            <person name="Claverie J.M."/>
            <person name="Frickenhaus S."/>
            <person name="Gonzalez K."/>
            <person name="Herman E.K."/>
            <person name="Lin Y.C."/>
            <person name="Napier J."/>
            <person name="Ogata H."/>
            <person name="Sarno A.F."/>
            <person name="Shmutz J."/>
            <person name="Schroeder D."/>
            <person name="de Vargas C."/>
            <person name="Verret F."/>
            <person name="von Dassow P."/>
            <person name="Valentin K."/>
            <person name="Van de Peer Y."/>
            <person name="Wheeler G."/>
            <person name="Dacks J.B."/>
            <person name="Delwiche C.F."/>
            <person name="Dyhrman S.T."/>
            <person name="Glockner G."/>
            <person name="John U."/>
            <person name="Richards T."/>
            <person name="Worden A.Z."/>
            <person name="Zhang X."/>
            <person name="Grigoriev I.V."/>
            <person name="Allen A.E."/>
            <person name="Bidle K."/>
            <person name="Borodovsky M."/>
            <person name="Bowler C."/>
            <person name="Brownlee C."/>
            <person name="Cock J.M."/>
            <person name="Elias M."/>
            <person name="Gladyshev V.N."/>
            <person name="Groth M."/>
            <person name="Guda C."/>
            <person name="Hadaegh A."/>
            <person name="Iglesias-Rodriguez M.D."/>
            <person name="Jenkins J."/>
            <person name="Jones B.M."/>
            <person name="Lawson T."/>
            <person name="Leese F."/>
            <person name="Lindquist E."/>
            <person name="Lobanov A."/>
            <person name="Lomsadze A."/>
            <person name="Malik S.B."/>
            <person name="Marsh M.E."/>
            <person name="Mackinder L."/>
            <person name="Mock T."/>
            <person name="Mueller-Roeber B."/>
            <person name="Pagarete A."/>
            <person name="Parker M."/>
            <person name="Probert I."/>
            <person name="Quesneville H."/>
            <person name="Raines C."/>
            <person name="Rensing S.A."/>
            <person name="Riano-Pachon D.M."/>
            <person name="Richier S."/>
            <person name="Rokitta S."/>
            <person name="Shiraiwa Y."/>
            <person name="Soanes D.M."/>
            <person name="van der Giezen M."/>
            <person name="Wahlund T.M."/>
            <person name="Williams B."/>
            <person name="Wilson W."/>
            <person name="Wolfe G."/>
            <person name="Wurch L.L."/>
        </authorList>
    </citation>
    <scope>NUCLEOTIDE SEQUENCE</scope>
</reference>
<evidence type="ECO:0000256" key="1">
    <source>
        <dbReference type="SAM" id="MobiDB-lite"/>
    </source>
</evidence>
<dbReference type="Proteomes" id="UP000013827">
    <property type="component" value="Unassembled WGS sequence"/>
</dbReference>
<dbReference type="RefSeq" id="XP_005777382.1">
    <property type="nucleotide sequence ID" value="XM_005777325.1"/>
</dbReference>
<dbReference type="eggNOG" id="KOG2084">
    <property type="taxonomic scope" value="Eukaryota"/>
</dbReference>
<sequence length="360" mass="38546">MATQKGFRIEHVVGQGRIMRASRRYEPGDTVLREPPCLTWPHDDAEQLISSFMCASADVQAAVLDMAAPDADAGLSCIVSDHARMEAVAERAARSAERSSLAARMAEAYDGPRAADLFEHLLLIGDINAHAFGKRAGLFPIAAKANHSCSPNCGHSTRVGGEMHYFATCTIEAGDEIVISYLDQLWSTTREERRRVLLTQKLFYCTCPRCSRADSGGGGRPPLEEIEPDSRGGEWTAPQQLARAECAAAGCAEECATLGLCSPHAPCADLVGKAVTAFLACRAEAAEATKRGLPIASATTTALSAQISGRYCRWAVLQFGAEDRAVALMLRSRCNSCAPELGRVVTPDTDGGSETERKRA</sequence>